<accession>A0A6P1C984</accession>
<protein>
    <submittedName>
        <fullName evidence="2">Antitoxin CcdA</fullName>
    </submittedName>
    <submittedName>
        <fullName evidence="3">Type II toxin-antitoxin system CcdA family antitoxin</fullName>
    </submittedName>
</protein>
<reference evidence="2 5" key="2">
    <citation type="submission" date="2020-08" db="EMBL/GenBank/DDBJ databases">
        <title>Genomic Encyclopedia of Type Strains, Phase IV (KMG-V): Genome sequencing to study the core and pangenomes of soil and plant-associated prokaryotes.</title>
        <authorList>
            <person name="Whitman W."/>
        </authorList>
    </citation>
    <scope>NUCLEOTIDE SEQUENCE [LARGE SCALE GENOMIC DNA]</scope>
    <source>
        <strain evidence="2 5">SEMIA 4059</strain>
    </source>
</reference>
<dbReference type="Pfam" id="PF07362">
    <property type="entry name" value="CcdA"/>
    <property type="match status" value="1"/>
</dbReference>
<gene>
    <name evidence="2" type="ORF">GGD45_000030</name>
    <name evidence="3" type="ORF">GXW80_13355</name>
</gene>
<dbReference type="Proteomes" id="UP000526625">
    <property type="component" value="Unassembled WGS sequence"/>
</dbReference>
<dbReference type="EMBL" id="JAADZA010000012">
    <property type="protein sequence ID" value="NEV11975.1"/>
    <property type="molecule type" value="Genomic_DNA"/>
</dbReference>
<reference evidence="3 4" key="1">
    <citation type="submission" date="2020-02" db="EMBL/GenBank/DDBJ databases">
        <title>Draft genome sequence of Rhizobium tropici.</title>
        <authorList>
            <person name="Khayi S."/>
            <person name="Jemo M."/>
        </authorList>
    </citation>
    <scope>NUCLEOTIDE SEQUENCE [LARGE SCALE GENOMIC DNA]</scope>
    <source>
        <strain evidence="3 4">A12</strain>
    </source>
</reference>
<dbReference type="AlphaFoldDB" id="A0A6P1C984"/>
<evidence type="ECO:0000313" key="4">
    <source>
        <dbReference type="Proteomes" id="UP000471190"/>
    </source>
</evidence>
<dbReference type="RefSeq" id="WP_015338468.1">
    <property type="nucleotide sequence ID" value="NZ_JAADZA010000012.1"/>
</dbReference>
<keyword evidence="1" id="KW-1277">Toxin-antitoxin system</keyword>
<evidence type="ECO:0000313" key="5">
    <source>
        <dbReference type="Proteomes" id="UP000526625"/>
    </source>
</evidence>
<dbReference type="Proteomes" id="UP000471190">
    <property type="component" value="Unassembled WGS sequence"/>
</dbReference>
<evidence type="ECO:0000313" key="2">
    <source>
        <dbReference type="EMBL" id="MBB6489646.1"/>
    </source>
</evidence>
<comment type="caution">
    <text evidence="3">The sequence shown here is derived from an EMBL/GenBank/DDBJ whole genome shotgun (WGS) entry which is preliminary data.</text>
</comment>
<evidence type="ECO:0000313" key="3">
    <source>
        <dbReference type="EMBL" id="NEV11975.1"/>
    </source>
</evidence>
<keyword evidence="5" id="KW-1185">Reference proteome</keyword>
<sequence>MSDSKSSTSPPIEDKAARVSKIERERLWLSENAEAIAKVNAYVERHGLPFAQYRQF</sequence>
<name>A0A6P1C984_RHITR</name>
<proteinExistence type="predicted"/>
<organism evidence="3 4">
    <name type="scientific">Rhizobium tropici</name>
    <dbReference type="NCBI Taxonomy" id="398"/>
    <lineage>
        <taxon>Bacteria</taxon>
        <taxon>Pseudomonadati</taxon>
        <taxon>Pseudomonadota</taxon>
        <taxon>Alphaproteobacteria</taxon>
        <taxon>Hyphomicrobiales</taxon>
        <taxon>Rhizobiaceae</taxon>
        <taxon>Rhizobium/Agrobacterium group</taxon>
        <taxon>Rhizobium</taxon>
    </lineage>
</organism>
<dbReference type="InterPro" id="IPR009956">
    <property type="entry name" value="Post-segregation_anti-tox_CcdA"/>
</dbReference>
<evidence type="ECO:0000256" key="1">
    <source>
        <dbReference type="ARBA" id="ARBA00022649"/>
    </source>
</evidence>
<dbReference type="EMBL" id="JACHBF010000001">
    <property type="protein sequence ID" value="MBB6489646.1"/>
    <property type="molecule type" value="Genomic_DNA"/>
</dbReference>